<proteinExistence type="evidence at transcript level"/>
<accession>A0A0H4BEG5</accession>
<dbReference type="AlphaFoldDB" id="A0A0H4BEG5"/>
<keyword evidence="3" id="KW-1015">Disulfide bond</keyword>
<dbReference type="Pfam" id="PF21947">
    <property type="entry name" value="Toxin_cobra-type"/>
    <property type="match status" value="1"/>
</dbReference>
<evidence type="ECO:0000256" key="4">
    <source>
        <dbReference type="SAM" id="SignalP"/>
    </source>
</evidence>
<dbReference type="InterPro" id="IPR018354">
    <property type="entry name" value="Snake_toxin_con_site"/>
</dbReference>
<dbReference type="PROSITE" id="PS00272">
    <property type="entry name" value="SNAKE_TOXIN"/>
    <property type="match status" value="1"/>
</dbReference>
<feature type="chain" id="PRO_5005204792" evidence="4">
    <location>
        <begin position="22"/>
        <end position="82"/>
    </location>
</feature>
<dbReference type="InterPro" id="IPR054131">
    <property type="entry name" value="Toxin_cobra-type"/>
</dbReference>
<evidence type="ECO:0000256" key="1">
    <source>
        <dbReference type="ARBA" id="ARBA00004613"/>
    </source>
</evidence>
<dbReference type="SUPFAM" id="SSF57302">
    <property type="entry name" value="Snake toxin-like"/>
    <property type="match status" value="1"/>
</dbReference>
<evidence type="ECO:0000256" key="2">
    <source>
        <dbReference type="ARBA" id="ARBA00022525"/>
    </source>
</evidence>
<dbReference type="EMBL" id="KP670465">
    <property type="protein sequence ID" value="AKN63206.1"/>
    <property type="molecule type" value="mRNA"/>
</dbReference>
<dbReference type="InterPro" id="IPR045860">
    <property type="entry name" value="Snake_toxin-like_sf"/>
</dbReference>
<evidence type="ECO:0000313" key="5">
    <source>
        <dbReference type="EMBL" id="AKN63206.1"/>
    </source>
</evidence>
<feature type="signal peptide" evidence="4">
    <location>
        <begin position="1"/>
        <end position="21"/>
    </location>
</feature>
<keyword evidence="4" id="KW-0732">Signal</keyword>
<evidence type="ECO:0000256" key="3">
    <source>
        <dbReference type="ARBA" id="ARBA00023157"/>
    </source>
</evidence>
<sequence length="82" mass="9126">MKTLLLTLVVLTIVCLDLGYTKKCLTKYSAGLQTSQTCPAGQKICFKKWKKGEKVSRGCAVTCPKPKKHETIQCCTENNCNR</sequence>
<reference evidence="5" key="1">
    <citation type="submission" date="2015-01" db="EMBL/GenBank/DDBJ databases">
        <title>Cloning, expression and characterization of an alpha-neurotoxin from the venom glands of the Mexican coral snake Micrurus diastema.</title>
        <authorList>
            <person name="Guerrero Garzon J.F."/>
            <person name="Olvera Rodriguez A."/>
            <person name="Restano Cassulini R."/>
            <person name="Zamudio F."/>
            <person name="Benard-Valle M."/>
            <person name="Possani L.D."/>
            <person name="Alagon A."/>
        </authorList>
    </citation>
    <scope>NUCLEOTIDE SEQUENCE</scope>
    <source>
        <tissue evidence="5">Venom glands</tissue>
    </source>
</reference>
<dbReference type="Gene3D" id="2.10.60.10">
    <property type="entry name" value="CD59"/>
    <property type="match status" value="1"/>
</dbReference>
<dbReference type="GO" id="GO:0005576">
    <property type="term" value="C:extracellular region"/>
    <property type="evidence" value="ECO:0007669"/>
    <property type="project" value="UniProtKB-SubCell"/>
</dbReference>
<dbReference type="InterPro" id="IPR003571">
    <property type="entry name" value="Snake_3FTx"/>
</dbReference>
<keyword evidence="2" id="KW-0964">Secreted</keyword>
<name>A0A0H4BEG5_9SAUR</name>
<comment type="subcellular location">
    <subcellularLocation>
        <location evidence="1">Secreted</location>
    </subcellularLocation>
</comment>
<organism evidence="5">
    <name type="scientific">Micrurus browni</name>
    <name type="common">Brown's coral snake</name>
    <dbReference type="NCBI Taxonomy" id="1675716"/>
    <lineage>
        <taxon>Eukaryota</taxon>
        <taxon>Metazoa</taxon>
        <taxon>Chordata</taxon>
        <taxon>Craniata</taxon>
        <taxon>Vertebrata</taxon>
        <taxon>Euteleostomi</taxon>
        <taxon>Lepidosauria</taxon>
        <taxon>Squamata</taxon>
        <taxon>Bifurcata</taxon>
        <taxon>Unidentata</taxon>
        <taxon>Episquamata</taxon>
        <taxon>Toxicofera</taxon>
        <taxon>Serpentes</taxon>
        <taxon>Colubroidea</taxon>
        <taxon>Elapidae</taxon>
        <taxon>Elapinae</taxon>
        <taxon>Micrurus</taxon>
    </lineage>
</organism>
<dbReference type="CDD" id="cd00206">
    <property type="entry name" value="TFP_snake_toxin"/>
    <property type="match status" value="1"/>
</dbReference>
<protein>
    <submittedName>
        <fullName evidence="5">Three-finger toxin B.C</fullName>
    </submittedName>
</protein>
<dbReference type="GO" id="GO:0090729">
    <property type="term" value="F:toxin activity"/>
    <property type="evidence" value="ECO:0007669"/>
    <property type="project" value="InterPro"/>
</dbReference>